<accession>A0A9C9EM72</accession>
<evidence type="ECO:0000256" key="1">
    <source>
        <dbReference type="ARBA" id="ARBA00001933"/>
    </source>
</evidence>
<keyword evidence="5 8" id="KW-0457">Lysine biosynthesis</keyword>
<dbReference type="InterPro" id="IPR022653">
    <property type="entry name" value="De-COase2_pyr-phos_BS"/>
</dbReference>
<evidence type="ECO:0000256" key="4">
    <source>
        <dbReference type="ARBA" id="ARBA00023239"/>
    </source>
</evidence>
<feature type="binding site" evidence="5">
    <location>
        <position position="358"/>
    </location>
    <ligand>
        <name>substrate</name>
    </ligand>
</feature>
<dbReference type="CDD" id="cd06828">
    <property type="entry name" value="PLPDE_III_DapDC"/>
    <property type="match status" value="1"/>
</dbReference>
<feature type="active site" description="Proton donor" evidence="7">
    <location>
        <position position="330"/>
    </location>
</feature>
<sequence>MRREILVKSREIATPFYLYDRDRIIKNIAKLTKYFSRCNARIFFAVKANTSLSVLEIIRKAGVGAEVVSPGEVFICLKAGFAPKDILYNNIARKEEEVLYAVKKGVVYYNFEAIDQALLLEKCARRLKREIKLFARINPGIFPETHPHLSTGARSSKFGIECERLEDVAVVARRLCWARFVGIHSHIGSQILSPTPFIKGVKKVMELIEFFRSKDIAVEYINLGGGFGIPYHPKETELDFKPIVRAYKRLGEQYRVKIFLEPGRFLVGNAGYIIATVISVKQRQRRPLYIIDAGMTENPRPALYNAYHHIEAFFSKKKKEKKVRVAGPLCENSDEFGLFSLPPLKPGDRVIIHNCGAYTRTMASNYNGRLLPAEYLYDRKNFVLIRKREQFRTLINNELY</sequence>
<name>A0A9C9EM72_UNCW3</name>
<dbReference type="InterPro" id="IPR022643">
    <property type="entry name" value="De-COase2_C"/>
</dbReference>
<comment type="caution">
    <text evidence="11">The sequence shown here is derived from an EMBL/GenBank/DDBJ whole genome shotgun (WGS) entry which is preliminary data.</text>
</comment>
<keyword evidence="4 5" id="KW-0456">Lyase</keyword>
<comment type="cofactor">
    <cofactor evidence="1 5 7 8">
        <name>pyridoxal 5'-phosphate</name>
        <dbReference type="ChEBI" id="CHEBI:597326"/>
    </cofactor>
</comment>
<evidence type="ECO:0000256" key="5">
    <source>
        <dbReference type="HAMAP-Rule" id="MF_02120"/>
    </source>
</evidence>
<evidence type="ECO:0000259" key="9">
    <source>
        <dbReference type="Pfam" id="PF00278"/>
    </source>
</evidence>
<dbReference type="InterPro" id="IPR022657">
    <property type="entry name" value="De-COase2_CS"/>
</dbReference>
<comment type="pathway">
    <text evidence="5 8">Amino-acid biosynthesis; L-lysine biosynthesis via DAP pathway; L-lysine from DL-2,6-diaminopimelate: step 1/1.</text>
</comment>
<feature type="binding site" evidence="5">
    <location>
        <position position="331"/>
    </location>
    <ligand>
        <name>substrate</name>
    </ligand>
</feature>
<evidence type="ECO:0000256" key="8">
    <source>
        <dbReference type="RuleBase" id="RU003738"/>
    </source>
</evidence>
<dbReference type="HAMAP" id="MF_02120">
    <property type="entry name" value="LysA"/>
    <property type="match status" value="1"/>
</dbReference>
<dbReference type="NCBIfam" id="TIGR01048">
    <property type="entry name" value="lysA"/>
    <property type="match status" value="1"/>
</dbReference>
<gene>
    <name evidence="5 11" type="primary">lysA</name>
    <name evidence="11" type="ORF">ENI34_05450</name>
</gene>
<dbReference type="AlphaFoldDB" id="A0A9C9EM72"/>
<dbReference type="InterPro" id="IPR009006">
    <property type="entry name" value="Ala_racemase/Decarboxylase_C"/>
</dbReference>
<feature type="binding site" evidence="5">
    <location>
        <position position="300"/>
    </location>
    <ligand>
        <name>substrate</name>
    </ligand>
</feature>
<keyword evidence="2 5" id="KW-0210">Decarboxylase</keyword>
<feature type="binding site" evidence="5">
    <location>
        <begin position="261"/>
        <end position="264"/>
    </location>
    <ligand>
        <name>pyridoxal 5'-phosphate</name>
        <dbReference type="ChEBI" id="CHEBI:597326"/>
    </ligand>
</feature>
<dbReference type="PROSITE" id="PS00879">
    <property type="entry name" value="ODR_DC_2_2"/>
    <property type="match status" value="1"/>
</dbReference>
<dbReference type="FunFam" id="3.20.20.10:FF:000003">
    <property type="entry name" value="Diaminopimelate decarboxylase"/>
    <property type="match status" value="1"/>
</dbReference>
<reference evidence="11" key="1">
    <citation type="journal article" date="2020" name="mSystems">
        <title>Genome- and Community-Level Interaction Insights into Carbon Utilization and Element Cycling Functions of Hydrothermarchaeota in Hydrothermal Sediment.</title>
        <authorList>
            <person name="Zhou Z."/>
            <person name="Liu Y."/>
            <person name="Xu W."/>
            <person name="Pan J."/>
            <person name="Luo Z.H."/>
            <person name="Li M."/>
        </authorList>
    </citation>
    <scope>NUCLEOTIDE SEQUENCE</scope>
    <source>
        <strain evidence="11">HyVt-388</strain>
    </source>
</reference>
<feature type="domain" description="Orn/DAP/Arg decarboxylase 2 N-terminal" evidence="10">
    <location>
        <begin position="22"/>
        <end position="267"/>
    </location>
</feature>
<dbReference type="InterPro" id="IPR022644">
    <property type="entry name" value="De-COase2_N"/>
</dbReference>
<dbReference type="EMBL" id="DRIG01000059">
    <property type="protein sequence ID" value="HEC78575.1"/>
    <property type="molecule type" value="Genomic_DNA"/>
</dbReference>
<dbReference type="Proteomes" id="UP000885826">
    <property type="component" value="Unassembled WGS sequence"/>
</dbReference>
<dbReference type="EC" id="4.1.1.20" evidence="5 6"/>
<dbReference type="PROSITE" id="PS00878">
    <property type="entry name" value="ODR_DC_2_1"/>
    <property type="match status" value="1"/>
</dbReference>
<dbReference type="SUPFAM" id="SSF51419">
    <property type="entry name" value="PLP-binding barrel"/>
    <property type="match status" value="1"/>
</dbReference>
<organism evidence="11 12">
    <name type="scientific">candidate division WOR-3 bacterium</name>
    <dbReference type="NCBI Taxonomy" id="2052148"/>
    <lineage>
        <taxon>Bacteria</taxon>
        <taxon>Bacteria division WOR-3</taxon>
    </lineage>
</organism>
<dbReference type="InterPro" id="IPR002986">
    <property type="entry name" value="DAP_deCOOHase_LysA"/>
</dbReference>
<keyword evidence="5" id="KW-0028">Amino-acid biosynthesis</keyword>
<dbReference type="Gene3D" id="2.40.37.10">
    <property type="entry name" value="Lyase, Ornithine Decarboxylase, Chain A, domain 1"/>
    <property type="match status" value="1"/>
</dbReference>
<evidence type="ECO:0000313" key="12">
    <source>
        <dbReference type="Proteomes" id="UP000885826"/>
    </source>
</evidence>
<feature type="binding site" evidence="5">
    <location>
        <position position="264"/>
    </location>
    <ligand>
        <name>substrate</name>
    </ligand>
</feature>
<comment type="catalytic activity">
    <reaction evidence="5 8">
        <text>meso-2,6-diaminopimelate + H(+) = L-lysine + CO2</text>
        <dbReference type="Rhea" id="RHEA:15101"/>
        <dbReference type="ChEBI" id="CHEBI:15378"/>
        <dbReference type="ChEBI" id="CHEBI:16526"/>
        <dbReference type="ChEBI" id="CHEBI:32551"/>
        <dbReference type="ChEBI" id="CHEBI:57791"/>
        <dbReference type="EC" id="4.1.1.20"/>
    </reaction>
</comment>
<feature type="binding site" evidence="5">
    <location>
        <position position="358"/>
    </location>
    <ligand>
        <name>pyridoxal 5'-phosphate</name>
        <dbReference type="ChEBI" id="CHEBI:597326"/>
    </ligand>
</feature>
<feature type="modified residue" description="N6-(pyridoxal phosphate)lysine" evidence="5 7">
    <location>
        <position position="47"/>
    </location>
</feature>
<feature type="binding site" evidence="5">
    <location>
        <position position="304"/>
    </location>
    <ligand>
        <name>substrate</name>
    </ligand>
</feature>
<comment type="function">
    <text evidence="5">Specifically catalyzes the decarboxylation of meso-diaminopimelate (meso-DAP) to L-lysine.</text>
</comment>
<protein>
    <recommendedName>
        <fullName evidence="5 6">Diaminopimelate decarboxylase</fullName>
        <shortName evidence="5">DAP decarboxylase</shortName>
        <shortName evidence="5">DAPDC</shortName>
        <ecNumber evidence="5 6">4.1.1.20</ecNumber>
    </recommendedName>
</protein>
<dbReference type="Pfam" id="PF02784">
    <property type="entry name" value="Orn_Arg_deC_N"/>
    <property type="match status" value="1"/>
</dbReference>
<feature type="binding site" evidence="5">
    <location>
        <position position="226"/>
    </location>
    <ligand>
        <name>pyridoxal 5'-phosphate</name>
        <dbReference type="ChEBI" id="CHEBI:597326"/>
    </ligand>
</feature>
<evidence type="ECO:0000256" key="2">
    <source>
        <dbReference type="ARBA" id="ARBA00022793"/>
    </source>
</evidence>
<evidence type="ECO:0000259" key="10">
    <source>
        <dbReference type="Pfam" id="PF02784"/>
    </source>
</evidence>
<evidence type="ECO:0000256" key="7">
    <source>
        <dbReference type="PIRSR" id="PIRSR600183-50"/>
    </source>
</evidence>
<dbReference type="PANTHER" id="PTHR43727">
    <property type="entry name" value="DIAMINOPIMELATE DECARBOXYLASE"/>
    <property type="match status" value="1"/>
</dbReference>
<proteinExistence type="inferred from homology"/>
<comment type="similarity">
    <text evidence="5">Belongs to the Orn/Lys/Arg decarboxylase class-II family. LysA subfamily.</text>
</comment>
<dbReference type="Gene3D" id="3.20.20.10">
    <property type="entry name" value="Alanine racemase"/>
    <property type="match status" value="1"/>
</dbReference>
<dbReference type="GO" id="GO:0009089">
    <property type="term" value="P:lysine biosynthetic process via diaminopimelate"/>
    <property type="evidence" value="ECO:0007669"/>
    <property type="project" value="UniProtKB-UniRule"/>
</dbReference>
<keyword evidence="3 5" id="KW-0663">Pyridoxal phosphate</keyword>
<dbReference type="SUPFAM" id="SSF50621">
    <property type="entry name" value="Alanine racemase C-terminal domain-like"/>
    <property type="match status" value="1"/>
</dbReference>
<dbReference type="InterPro" id="IPR029066">
    <property type="entry name" value="PLP-binding_barrel"/>
</dbReference>
<dbReference type="InterPro" id="IPR000183">
    <property type="entry name" value="Orn/DAP/Arg_de-COase"/>
</dbReference>
<comment type="subunit">
    <text evidence="5">Homodimer.</text>
</comment>
<dbReference type="GO" id="GO:0008836">
    <property type="term" value="F:diaminopimelate decarboxylase activity"/>
    <property type="evidence" value="ECO:0007669"/>
    <property type="project" value="UniProtKB-UniRule"/>
</dbReference>
<dbReference type="GO" id="GO:0030170">
    <property type="term" value="F:pyridoxal phosphate binding"/>
    <property type="evidence" value="ECO:0007669"/>
    <property type="project" value="UniProtKB-UniRule"/>
</dbReference>
<dbReference type="PANTHER" id="PTHR43727:SF2">
    <property type="entry name" value="GROUP IV DECARBOXYLASE"/>
    <property type="match status" value="1"/>
</dbReference>
<dbReference type="Pfam" id="PF00278">
    <property type="entry name" value="Orn_DAP_Arg_deC"/>
    <property type="match status" value="1"/>
</dbReference>
<feature type="domain" description="Orn/DAP/Arg decarboxylase 2 C-terminal" evidence="9">
    <location>
        <begin position="16"/>
        <end position="356"/>
    </location>
</feature>
<evidence type="ECO:0000256" key="3">
    <source>
        <dbReference type="ARBA" id="ARBA00022898"/>
    </source>
</evidence>
<dbReference type="PRINTS" id="PR01179">
    <property type="entry name" value="ODADCRBXLASE"/>
</dbReference>
<evidence type="ECO:0000313" key="11">
    <source>
        <dbReference type="EMBL" id="HEC78575.1"/>
    </source>
</evidence>
<dbReference type="PRINTS" id="PR01181">
    <property type="entry name" value="DAPDCRBXLASE"/>
</dbReference>
<evidence type="ECO:0000256" key="6">
    <source>
        <dbReference type="NCBIfam" id="TIGR01048"/>
    </source>
</evidence>